<dbReference type="EMBL" id="JAFITO010000041">
    <property type="protein sequence ID" value="MBN4068702.1"/>
    <property type="molecule type" value="Genomic_DNA"/>
</dbReference>
<protein>
    <submittedName>
        <fullName evidence="3">UDP-N-acetylglucosamine 2-epimerase</fullName>
    </submittedName>
</protein>
<proteinExistence type="inferred from homology"/>
<evidence type="ECO:0000313" key="3">
    <source>
        <dbReference type="EMBL" id="MBN4068702.1"/>
    </source>
</evidence>
<evidence type="ECO:0000256" key="1">
    <source>
        <dbReference type="RuleBase" id="RU003513"/>
    </source>
</evidence>
<evidence type="ECO:0000313" key="4">
    <source>
        <dbReference type="Proteomes" id="UP000717534"/>
    </source>
</evidence>
<dbReference type="InterPro" id="IPR003331">
    <property type="entry name" value="UDP_GlcNAc_Epimerase_2_dom"/>
</dbReference>
<feature type="domain" description="UDP-N-acetylglucosamine 2-epimerase" evidence="2">
    <location>
        <begin position="32"/>
        <end position="102"/>
    </location>
</feature>
<name>A0ABS3AXU2_9BACT</name>
<dbReference type="SUPFAM" id="SSF53756">
    <property type="entry name" value="UDP-Glycosyltransferase/glycogen phosphorylase"/>
    <property type="match status" value="1"/>
</dbReference>
<dbReference type="PANTHER" id="PTHR43174:SF1">
    <property type="entry name" value="UDP-N-ACETYLGLUCOSAMINE 2-EPIMERASE"/>
    <property type="match status" value="1"/>
</dbReference>
<comment type="caution">
    <text evidence="3">The sequence shown here is derived from an EMBL/GenBank/DDBJ whole genome shotgun (WGS) entry which is preliminary data.</text>
</comment>
<keyword evidence="4" id="KW-1185">Reference proteome</keyword>
<feature type="non-terminal residue" evidence="3">
    <location>
        <position position="103"/>
    </location>
</feature>
<organism evidence="3 4">
    <name type="scientific">Desulfotalea psychrophila</name>
    <dbReference type="NCBI Taxonomy" id="84980"/>
    <lineage>
        <taxon>Bacteria</taxon>
        <taxon>Pseudomonadati</taxon>
        <taxon>Thermodesulfobacteriota</taxon>
        <taxon>Desulfobulbia</taxon>
        <taxon>Desulfobulbales</taxon>
        <taxon>Desulfocapsaceae</taxon>
        <taxon>Desulfotalea</taxon>
    </lineage>
</organism>
<accession>A0ABS3AXU2</accession>
<gene>
    <name evidence="3" type="ORF">JYU06_04185</name>
</gene>
<dbReference type="PANTHER" id="PTHR43174">
    <property type="entry name" value="UDP-N-ACETYLGLUCOSAMINE 2-EPIMERASE"/>
    <property type="match status" value="1"/>
</dbReference>
<sequence>MKIMSIAGARPNFMKLASIARAIRSHNEKGSTPAVEHIIVHTGQHYDKKMSDSFFIDLNIPQPDINLEVGSGSHASQTADIMQRFEPVLLEQLPDALLVVGDV</sequence>
<evidence type="ECO:0000259" key="2">
    <source>
        <dbReference type="Pfam" id="PF02350"/>
    </source>
</evidence>
<dbReference type="InterPro" id="IPR029767">
    <property type="entry name" value="WecB-like"/>
</dbReference>
<reference evidence="3 4" key="1">
    <citation type="submission" date="2021-02" db="EMBL/GenBank/DDBJ databases">
        <title>Activity-based single-cell genomes from oceanic crustal fluid captures similar information to metagenomic and metatranscriptomic surveys with orders of magnitude less sampling.</title>
        <authorList>
            <person name="D'Angelo T.S."/>
            <person name="Orcutt B.N."/>
        </authorList>
    </citation>
    <scope>NUCLEOTIDE SEQUENCE [LARGE SCALE GENOMIC DNA]</scope>
    <source>
        <strain evidence="3">AH-315-G02</strain>
    </source>
</reference>
<dbReference type="Gene3D" id="3.40.50.2000">
    <property type="entry name" value="Glycogen Phosphorylase B"/>
    <property type="match status" value="1"/>
</dbReference>
<dbReference type="Pfam" id="PF02350">
    <property type="entry name" value="Epimerase_2"/>
    <property type="match status" value="1"/>
</dbReference>
<comment type="similarity">
    <text evidence="1">Belongs to the UDP-N-acetylglucosamine 2-epimerase family.</text>
</comment>
<keyword evidence="1" id="KW-0413">Isomerase</keyword>
<dbReference type="Proteomes" id="UP000717534">
    <property type="component" value="Unassembled WGS sequence"/>
</dbReference>